<dbReference type="AlphaFoldDB" id="A0A7E4UVZ9"/>
<evidence type="ECO:0000313" key="1">
    <source>
        <dbReference type="Proteomes" id="UP000492821"/>
    </source>
</evidence>
<dbReference type="WBParaSite" id="Pan_g13076.t1">
    <property type="protein sequence ID" value="Pan_g13076.t1"/>
    <property type="gene ID" value="Pan_g13076"/>
</dbReference>
<reference evidence="2" key="2">
    <citation type="submission" date="2020-10" db="UniProtKB">
        <authorList>
            <consortium name="WormBaseParasite"/>
        </authorList>
    </citation>
    <scope>IDENTIFICATION</scope>
</reference>
<organism evidence="1 2">
    <name type="scientific">Panagrellus redivivus</name>
    <name type="common">Microworm</name>
    <dbReference type="NCBI Taxonomy" id="6233"/>
    <lineage>
        <taxon>Eukaryota</taxon>
        <taxon>Metazoa</taxon>
        <taxon>Ecdysozoa</taxon>
        <taxon>Nematoda</taxon>
        <taxon>Chromadorea</taxon>
        <taxon>Rhabditida</taxon>
        <taxon>Tylenchina</taxon>
        <taxon>Panagrolaimomorpha</taxon>
        <taxon>Panagrolaimoidea</taxon>
        <taxon>Panagrolaimidae</taxon>
        <taxon>Panagrellus</taxon>
    </lineage>
</organism>
<proteinExistence type="predicted"/>
<accession>A0A7E4UVZ9</accession>
<protein>
    <submittedName>
        <fullName evidence="2">Uncharacterized protein</fullName>
    </submittedName>
</protein>
<dbReference type="Proteomes" id="UP000492821">
    <property type="component" value="Unassembled WGS sequence"/>
</dbReference>
<reference evidence="1" key="1">
    <citation type="journal article" date="2013" name="Genetics">
        <title>The draft genome and transcriptome of Panagrellus redivivus are shaped by the harsh demands of a free-living lifestyle.</title>
        <authorList>
            <person name="Srinivasan J."/>
            <person name="Dillman A.R."/>
            <person name="Macchietto M.G."/>
            <person name="Heikkinen L."/>
            <person name="Lakso M."/>
            <person name="Fracchia K.M."/>
            <person name="Antoshechkin I."/>
            <person name="Mortazavi A."/>
            <person name="Wong G."/>
            <person name="Sternberg P.W."/>
        </authorList>
    </citation>
    <scope>NUCLEOTIDE SEQUENCE [LARGE SCALE GENOMIC DNA]</scope>
    <source>
        <strain evidence="1">MT8872</strain>
    </source>
</reference>
<name>A0A7E4UVZ9_PANRE</name>
<sequence>MPLAWCDSELSTSPPLKKRKVVNSHSHLNFMICIGDLLDVPNNNASENMHAAAVSLFGNSFPPRRTRTIRLFNLMGGCPIPLNAQNVLFHGA</sequence>
<keyword evidence="1" id="KW-1185">Reference proteome</keyword>
<evidence type="ECO:0000313" key="2">
    <source>
        <dbReference type="WBParaSite" id="Pan_g13076.t1"/>
    </source>
</evidence>